<evidence type="ECO:0000256" key="8">
    <source>
        <dbReference type="ARBA" id="ARBA00055433"/>
    </source>
</evidence>
<dbReference type="RefSeq" id="WP_211291839.1">
    <property type="nucleotide sequence ID" value="NZ_JBIAKZ010000005.1"/>
</dbReference>
<keyword evidence="4 9" id="KW-0479">Metal-binding</keyword>
<dbReference type="GO" id="GO:0005506">
    <property type="term" value="F:iron ion binding"/>
    <property type="evidence" value="ECO:0007669"/>
    <property type="project" value="InterPro"/>
</dbReference>
<keyword evidence="5 9" id="KW-0560">Oxidoreductase</keyword>
<dbReference type="EMBL" id="PDJK01000002">
    <property type="protein sequence ID" value="PFG46818.1"/>
    <property type="molecule type" value="Genomic_DNA"/>
</dbReference>
<dbReference type="Pfam" id="PF00067">
    <property type="entry name" value="p450"/>
    <property type="match status" value="1"/>
</dbReference>
<dbReference type="Gene3D" id="1.10.630.10">
    <property type="entry name" value="Cytochrome P450"/>
    <property type="match status" value="1"/>
</dbReference>
<dbReference type="InterPro" id="IPR036396">
    <property type="entry name" value="Cyt_P450_sf"/>
</dbReference>
<comment type="similarity">
    <text evidence="2 9">Belongs to the cytochrome P450 family.</text>
</comment>
<keyword evidence="7 9" id="KW-0503">Monooxygenase</keyword>
<protein>
    <submittedName>
        <fullName evidence="11">Cytochrome P450</fullName>
    </submittedName>
</protein>
<evidence type="ECO:0000256" key="2">
    <source>
        <dbReference type="ARBA" id="ARBA00010617"/>
    </source>
</evidence>
<dbReference type="AlphaFoldDB" id="A0A2A9F6L4"/>
<dbReference type="PROSITE" id="PS00086">
    <property type="entry name" value="CYTOCHROME_P450"/>
    <property type="match status" value="1"/>
</dbReference>
<evidence type="ECO:0000313" key="11">
    <source>
        <dbReference type="EMBL" id="PFG46818.1"/>
    </source>
</evidence>
<keyword evidence="12" id="KW-1185">Reference proteome</keyword>
<accession>A0A2A9F6L4</accession>
<keyword evidence="6 9" id="KW-0408">Iron</keyword>
<dbReference type="PRINTS" id="PR00385">
    <property type="entry name" value="P450"/>
</dbReference>
<comment type="function">
    <text evidence="8">Involved in the coupling of aromatic side chains of the heptapeptide of vancomycin.</text>
</comment>
<evidence type="ECO:0000256" key="6">
    <source>
        <dbReference type="ARBA" id="ARBA00023004"/>
    </source>
</evidence>
<evidence type="ECO:0000256" key="1">
    <source>
        <dbReference type="ARBA" id="ARBA00004660"/>
    </source>
</evidence>
<gene>
    <name evidence="11" type="ORF">ATK36_1817</name>
</gene>
<dbReference type="InterPro" id="IPR001128">
    <property type="entry name" value="Cyt_P450"/>
</dbReference>
<evidence type="ECO:0000313" key="12">
    <source>
        <dbReference type="Proteomes" id="UP000243542"/>
    </source>
</evidence>
<sequence>MSLPVLPLPDEASCPFGPHPEIDALREHRPLTRVRCPAAGIEAWLVTDYADVREVLGDSRRFSSSGGATGHLLASTPPDSPVEEGDFARMDGADHVRFRHLFAPAVGTAKRMAEIRPMVQRIVDEAIDELAGQAHPIDLHEQFAKPVTTAVIGELLGVPAGDRKIFHRTAEAQFDNETTIDEFSAAKQPLFEYVQDLITQRRAEPADDAISIMIERGADFSDLELVKMASGLLVGGYDATAALIAHGVLALLEEPAQLALLRENPDVVPGAVEEVVRLLGATTGMLRIAVTDTEIAGTPIAAGDYLVAMLQAANHDPAQFPDPGRLDLRRDNRRQLGFGFGAHLCVGRQLARLELAVVLGTLFRRISGLRLAVPIDRIPFKRNSPITGPDRLLVTWDEIRPA</sequence>
<comment type="pathway">
    <text evidence="1">Antibiotic biosynthesis; vancomycin biosynthesis.</text>
</comment>
<dbReference type="FunFam" id="1.10.630.10:FF:000018">
    <property type="entry name" value="Cytochrome P450 monooxygenase"/>
    <property type="match status" value="1"/>
</dbReference>
<comment type="caution">
    <text evidence="11">The sequence shown here is derived from an EMBL/GenBank/DDBJ whole genome shotgun (WGS) entry which is preliminary data.</text>
</comment>
<dbReference type="CDD" id="cd11030">
    <property type="entry name" value="CYP105-like"/>
    <property type="match status" value="1"/>
</dbReference>
<name>A0A2A9F6L4_9PSEU</name>
<dbReference type="InterPro" id="IPR017972">
    <property type="entry name" value="Cyt_P450_CS"/>
</dbReference>
<evidence type="ECO:0000256" key="9">
    <source>
        <dbReference type="RuleBase" id="RU000461"/>
    </source>
</evidence>
<organism evidence="11 12">
    <name type="scientific">Amycolatopsis sulphurea</name>
    <dbReference type="NCBI Taxonomy" id="76022"/>
    <lineage>
        <taxon>Bacteria</taxon>
        <taxon>Bacillati</taxon>
        <taxon>Actinomycetota</taxon>
        <taxon>Actinomycetes</taxon>
        <taxon>Pseudonocardiales</taxon>
        <taxon>Pseudonocardiaceae</taxon>
        <taxon>Amycolatopsis</taxon>
    </lineage>
</organism>
<dbReference type="Proteomes" id="UP000243542">
    <property type="component" value="Unassembled WGS sequence"/>
</dbReference>
<dbReference type="InterPro" id="IPR002397">
    <property type="entry name" value="Cyt_P450_B"/>
</dbReference>
<dbReference type="PRINTS" id="PR00359">
    <property type="entry name" value="BP450"/>
</dbReference>
<keyword evidence="3 9" id="KW-0349">Heme</keyword>
<dbReference type="GO" id="GO:0004497">
    <property type="term" value="F:monooxygenase activity"/>
    <property type="evidence" value="ECO:0007669"/>
    <property type="project" value="UniProtKB-KW"/>
</dbReference>
<evidence type="ECO:0000256" key="4">
    <source>
        <dbReference type="ARBA" id="ARBA00022723"/>
    </source>
</evidence>
<feature type="region of interest" description="Disordered" evidence="10">
    <location>
        <begin position="62"/>
        <end position="82"/>
    </location>
</feature>
<dbReference type="SUPFAM" id="SSF48264">
    <property type="entry name" value="Cytochrome P450"/>
    <property type="match status" value="1"/>
</dbReference>
<dbReference type="GO" id="GO:0020037">
    <property type="term" value="F:heme binding"/>
    <property type="evidence" value="ECO:0007669"/>
    <property type="project" value="InterPro"/>
</dbReference>
<evidence type="ECO:0000256" key="3">
    <source>
        <dbReference type="ARBA" id="ARBA00022617"/>
    </source>
</evidence>
<evidence type="ECO:0000256" key="5">
    <source>
        <dbReference type="ARBA" id="ARBA00023002"/>
    </source>
</evidence>
<dbReference type="GO" id="GO:0016705">
    <property type="term" value="F:oxidoreductase activity, acting on paired donors, with incorporation or reduction of molecular oxygen"/>
    <property type="evidence" value="ECO:0007669"/>
    <property type="project" value="InterPro"/>
</dbReference>
<evidence type="ECO:0000256" key="7">
    <source>
        <dbReference type="ARBA" id="ARBA00023033"/>
    </source>
</evidence>
<dbReference type="PANTHER" id="PTHR46696:SF1">
    <property type="entry name" value="CYTOCHROME P450 YJIB-RELATED"/>
    <property type="match status" value="1"/>
</dbReference>
<evidence type="ECO:0000256" key="10">
    <source>
        <dbReference type="SAM" id="MobiDB-lite"/>
    </source>
</evidence>
<proteinExistence type="inferred from homology"/>
<dbReference type="PANTHER" id="PTHR46696">
    <property type="entry name" value="P450, PUTATIVE (EUROFUNG)-RELATED"/>
    <property type="match status" value="1"/>
</dbReference>
<reference evidence="11 12" key="1">
    <citation type="submission" date="2017-10" db="EMBL/GenBank/DDBJ databases">
        <title>Sequencing the genomes of 1000 actinobacteria strains.</title>
        <authorList>
            <person name="Klenk H.-P."/>
        </authorList>
    </citation>
    <scope>NUCLEOTIDE SEQUENCE [LARGE SCALE GENOMIC DNA]</scope>
    <source>
        <strain evidence="11 12">DSM 46092</strain>
    </source>
</reference>